<evidence type="ECO:0000313" key="2">
    <source>
        <dbReference type="EMBL" id="AEW05652.1"/>
    </source>
</evidence>
<feature type="domain" description="Transposase IS200-like" evidence="1">
    <location>
        <begin position="14"/>
        <end position="126"/>
    </location>
</feature>
<dbReference type="NCBIfam" id="NF033573">
    <property type="entry name" value="transpos_IS200"/>
    <property type="match status" value="1"/>
</dbReference>
<gene>
    <name evidence="2" type="ordered locus">Sulac_2172</name>
</gene>
<dbReference type="EMBL" id="CP003179">
    <property type="protein sequence ID" value="AEW05652.1"/>
    <property type="molecule type" value="Genomic_DNA"/>
</dbReference>
<dbReference type="InterPro" id="IPR002686">
    <property type="entry name" value="Transposase_17"/>
</dbReference>
<dbReference type="PANTHER" id="PTHR33360:SF2">
    <property type="entry name" value="TRANSPOSASE FOR INSERTION SEQUENCE ELEMENT IS200"/>
    <property type="match status" value="1"/>
</dbReference>
<dbReference type="STRING" id="679936.Sulac_2172"/>
<keyword evidence="3" id="KW-1185">Reference proteome</keyword>
<accession>G8TTI6</accession>
<evidence type="ECO:0000259" key="1">
    <source>
        <dbReference type="SMART" id="SM01321"/>
    </source>
</evidence>
<evidence type="ECO:0000313" key="3">
    <source>
        <dbReference type="Proteomes" id="UP000005439"/>
    </source>
</evidence>
<dbReference type="GO" id="GO:0006313">
    <property type="term" value="P:DNA transposition"/>
    <property type="evidence" value="ECO:0007669"/>
    <property type="project" value="InterPro"/>
</dbReference>
<dbReference type="Pfam" id="PF01797">
    <property type="entry name" value="Y1_Tnp"/>
    <property type="match status" value="1"/>
</dbReference>
<dbReference type="SUPFAM" id="SSF143422">
    <property type="entry name" value="Transposase IS200-like"/>
    <property type="match status" value="1"/>
</dbReference>
<dbReference type="HOGENOM" id="CLU_101320_2_1_9"/>
<sequence length="157" mass="18026">MANSSDYRTGRHGVFTLHVHVVLVAKSRRLVFTPEILEDLRTILSTVCQDFEATWEEFDGERDHGHLRVTSPLKWRFPDGNSLKRISSRLIHKKHDPTIERALWGQPLVPELFCRFRWRGAPIDHQTIHRATGDPELTPTESAPHIPALNGGVLRRV</sequence>
<proteinExistence type="predicted"/>
<dbReference type="InterPro" id="IPR036515">
    <property type="entry name" value="Transposase_17_sf"/>
</dbReference>
<reference evidence="3" key="1">
    <citation type="submission" date="2011-12" db="EMBL/GenBank/DDBJ databases">
        <title>The complete genome of chromosome of Sulfobacillus acidophilus DSM 10332.</title>
        <authorList>
            <person name="Lucas S."/>
            <person name="Han J."/>
            <person name="Lapidus A."/>
            <person name="Bruce D."/>
            <person name="Goodwin L."/>
            <person name="Pitluck S."/>
            <person name="Peters L."/>
            <person name="Kyrpides N."/>
            <person name="Mavromatis K."/>
            <person name="Ivanova N."/>
            <person name="Mikhailova N."/>
            <person name="Chertkov O."/>
            <person name="Saunders E."/>
            <person name="Detter J.C."/>
            <person name="Tapia R."/>
            <person name="Han C."/>
            <person name="Land M."/>
            <person name="Hauser L."/>
            <person name="Markowitz V."/>
            <person name="Cheng J.-F."/>
            <person name="Hugenholtz P."/>
            <person name="Woyke T."/>
            <person name="Wu D."/>
            <person name="Pukall R."/>
            <person name="Gehrich-Schroeter G."/>
            <person name="Schneider S."/>
            <person name="Klenk H.-P."/>
            <person name="Eisen J.A."/>
        </authorList>
    </citation>
    <scope>NUCLEOTIDE SEQUENCE [LARGE SCALE GENOMIC DNA]</scope>
    <source>
        <strain evidence="3">ATCC 700253 / DSM 10332 / NAL</strain>
    </source>
</reference>
<dbReference type="SMART" id="SM01321">
    <property type="entry name" value="Y1_Tnp"/>
    <property type="match status" value="1"/>
</dbReference>
<dbReference type="GO" id="GO:0003677">
    <property type="term" value="F:DNA binding"/>
    <property type="evidence" value="ECO:0007669"/>
    <property type="project" value="InterPro"/>
</dbReference>
<organism evidence="2 3">
    <name type="scientific">Sulfobacillus acidophilus (strain ATCC 700253 / DSM 10332 / NAL)</name>
    <dbReference type="NCBI Taxonomy" id="679936"/>
    <lineage>
        <taxon>Bacteria</taxon>
        <taxon>Bacillati</taxon>
        <taxon>Bacillota</taxon>
        <taxon>Clostridia</taxon>
        <taxon>Eubacteriales</taxon>
        <taxon>Clostridiales Family XVII. Incertae Sedis</taxon>
        <taxon>Sulfobacillus</taxon>
    </lineage>
</organism>
<dbReference type="Proteomes" id="UP000005439">
    <property type="component" value="Chromosome"/>
</dbReference>
<dbReference type="AlphaFoldDB" id="G8TTI6"/>
<dbReference type="KEGG" id="sap:Sulac_2172"/>
<dbReference type="GO" id="GO:0004803">
    <property type="term" value="F:transposase activity"/>
    <property type="evidence" value="ECO:0007669"/>
    <property type="project" value="InterPro"/>
</dbReference>
<dbReference type="Gene3D" id="3.30.70.1290">
    <property type="entry name" value="Transposase IS200-like"/>
    <property type="match status" value="1"/>
</dbReference>
<protein>
    <submittedName>
        <fullName evidence="2">Transposase IS200-family protein</fullName>
    </submittedName>
</protein>
<reference evidence="2 3" key="2">
    <citation type="journal article" date="2012" name="Stand. Genomic Sci.">
        <title>Complete genome sequence of the moderately thermophilic mineral-sulfide-oxidizing firmicute Sulfobacillus acidophilus type strain (NAL(T)).</title>
        <authorList>
            <person name="Anderson I."/>
            <person name="Chertkov O."/>
            <person name="Chen A."/>
            <person name="Saunders E."/>
            <person name="Lapidus A."/>
            <person name="Nolan M."/>
            <person name="Lucas S."/>
            <person name="Hammon N."/>
            <person name="Deshpande S."/>
            <person name="Cheng J.F."/>
            <person name="Han C."/>
            <person name="Tapia R."/>
            <person name="Goodwin L.A."/>
            <person name="Pitluck S."/>
            <person name="Liolios K."/>
            <person name="Pagani I."/>
            <person name="Ivanova N."/>
            <person name="Mikhailova N."/>
            <person name="Pati A."/>
            <person name="Palaniappan K."/>
            <person name="Land M."/>
            <person name="Pan C."/>
            <person name="Rohde M."/>
            <person name="Pukall R."/>
            <person name="Goker M."/>
            <person name="Detter J.C."/>
            <person name="Woyke T."/>
            <person name="Bristow J."/>
            <person name="Eisen J.A."/>
            <person name="Markowitz V."/>
            <person name="Hugenholtz P."/>
            <person name="Kyrpides N.C."/>
            <person name="Klenk H.P."/>
            <person name="Mavromatis K."/>
        </authorList>
    </citation>
    <scope>NUCLEOTIDE SEQUENCE [LARGE SCALE GENOMIC DNA]</scope>
    <source>
        <strain evidence="3">ATCC 700253 / DSM 10332 / NAL</strain>
    </source>
</reference>
<dbReference type="PANTHER" id="PTHR33360">
    <property type="entry name" value="TRANSPOSASE FOR INSERTION SEQUENCE ELEMENT IS200"/>
    <property type="match status" value="1"/>
</dbReference>
<name>G8TTI6_SULAD</name>